<evidence type="ECO:0000313" key="3">
    <source>
        <dbReference type="Proteomes" id="UP000022835"/>
    </source>
</evidence>
<dbReference type="RefSeq" id="WP_036339787.1">
    <property type="nucleotide sequence ID" value="NZ_JALN02000001.1"/>
</dbReference>
<keyword evidence="1" id="KW-0812">Transmembrane</keyword>
<feature type="transmembrane region" description="Helical" evidence="1">
    <location>
        <begin position="7"/>
        <end position="29"/>
    </location>
</feature>
<dbReference type="EMBL" id="JALN02000001">
    <property type="protein sequence ID" value="KDE98383.1"/>
    <property type="molecule type" value="Genomic_DNA"/>
</dbReference>
<dbReference type="eggNOG" id="ENOG5032530">
    <property type="taxonomic scope" value="Bacteria"/>
</dbReference>
<reference evidence="2" key="1">
    <citation type="submission" date="2014-05" db="EMBL/GenBank/DDBJ databases">
        <title>Genome sequence of Mycobacterium aromaticivorans strain JS19b1T (= DSM 45407T).</title>
        <authorList>
            <person name="Kwak Y."/>
            <person name="Park G.-S."/>
            <person name="Li Q.X."/>
            <person name="Lee S.-E."/>
            <person name="Shin J.-H."/>
        </authorList>
    </citation>
    <scope>NUCLEOTIDE SEQUENCE [LARGE SCALE GENOMIC DNA]</scope>
    <source>
        <strain evidence="2">JS19b1</strain>
    </source>
</reference>
<dbReference type="AlphaFoldDB" id="A0A064CI27"/>
<evidence type="ECO:0000256" key="1">
    <source>
        <dbReference type="SAM" id="Phobius"/>
    </source>
</evidence>
<comment type="caution">
    <text evidence="2">The sequence shown here is derived from an EMBL/GenBank/DDBJ whole genome shotgun (WGS) entry which is preliminary data.</text>
</comment>
<dbReference type="Proteomes" id="UP000022835">
    <property type="component" value="Unassembled WGS sequence"/>
</dbReference>
<gene>
    <name evidence="2" type="ORF">Y900_005380</name>
</gene>
<organism evidence="2 3">
    <name type="scientific">Mycolicibacterium aromaticivorans JS19b1 = JCM 16368</name>
    <dbReference type="NCBI Taxonomy" id="1440774"/>
    <lineage>
        <taxon>Bacteria</taxon>
        <taxon>Bacillati</taxon>
        <taxon>Actinomycetota</taxon>
        <taxon>Actinomycetes</taxon>
        <taxon>Mycobacteriales</taxon>
        <taxon>Mycobacteriaceae</taxon>
        <taxon>Mycolicibacterium</taxon>
    </lineage>
</organism>
<accession>A0A064CI27</accession>
<name>A0A064CI27_9MYCO</name>
<keyword evidence="1" id="KW-1133">Transmembrane helix</keyword>
<keyword evidence="3" id="KW-1185">Reference proteome</keyword>
<proteinExistence type="predicted"/>
<evidence type="ECO:0000313" key="2">
    <source>
        <dbReference type="EMBL" id="KDE98383.1"/>
    </source>
</evidence>
<dbReference type="OrthoDB" id="4753776at2"/>
<feature type="transmembrane region" description="Helical" evidence="1">
    <location>
        <begin position="41"/>
        <end position="57"/>
    </location>
</feature>
<protein>
    <submittedName>
        <fullName evidence="2">Uncharacterized protein</fullName>
    </submittedName>
</protein>
<keyword evidence="1" id="KW-0472">Membrane</keyword>
<sequence length="89" mass="9701">MIVPVDAVGLMIVVVLTTASLAAVCGYVAGLRREANRRSRGYFVLGVLAGFMGHSAVRRRLRQLPLFENPVTIAALHLRRTLSRTGIAR</sequence>